<dbReference type="PROSITE" id="PS50005">
    <property type="entry name" value="TPR"/>
    <property type="match status" value="1"/>
</dbReference>
<evidence type="ECO:0000256" key="5">
    <source>
        <dbReference type="SAM" id="SignalP"/>
    </source>
</evidence>
<dbReference type="Gene3D" id="1.25.40.10">
    <property type="entry name" value="Tetratricopeptide repeat domain"/>
    <property type="match status" value="3"/>
</dbReference>
<gene>
    <name evidence="6" type="ORF">H9I45_13990</name>
</gene>
<evidence type="ECO:0000256" key="3">
    <source>
        <dbReference type="PROSITE-ProRule" id="PRU00339"/>
    </source>
</evidence>
<dbReference type="EMBL" id="CP061813">
    <property type="protein sequence ID" value="QOD60440.1"/>
    <property type="molecule type" value="Genomic_DNA"/>
</dbReference>
<dbReference type="SMART" id="SM00028">
    <property type="entry name" value="TPR"/>
    <property type="match status" value="8"/>
</dbReference>
<dbReference type="Pfam" id="PF13174">
    <property type="entry name" value="TPR_6"/>
    <property type="match status" value="1"/>
</dbReference>
<feature type="repeat" description="TPR" evidence="3">
    <location>
        <begin position="117"/>
        <end position="150"/>
    </location>
</feature>
<dbReference type="OrthoDB" id="9810596at2"/>
<dbReference type="PANTHER" id="PTHR45586">
    <property type="entry name" value="TPR REPEAT-CONTAINING PROTEIN PA4667"/>
    <property type="match status" value="1"/>
</dbReference>
<evidence type="ECO:0000256" key="4">
    <source>
        <dbReference type="SAM" id="Coils"/>
    </source>
</evidence>
<keyword evidence="4" id="KW-0175">Coiled coil</keyword>
<dbReference type="SUPFAM" id="SSF48452">
    <property type="entry name" value="TPR-like"/>
    <property type="match status" value="1"/>
</dbReference>
<keyword evidence="1" id="KW-0677">Repeat</keyword>
<evidence type="ECO:0000313" key="7">
    <source>
        <dbReference type="Proteomes" id="UP000516764"/>
    </source>
</evidence>
<feature type="signal peptide" evidence="5">
    <location>
        <begin position="1"/>
        <end position="19"/>
    </location>
</feature>
<keyword evidence="7" id="KW-1185">Reference proteome</keyword>
<dbReference type="InterPro" id="IPR051012">
    <property type="entry name" value="CellSynth/LPSAsmb/PSIAsmb"/>
</dbReference>
<dbReference type="Pfam" id="PF13181">
    <property type="entry name" value="TPR_8"/>
    <property type="match status" value="2"/>
</dbReference>
<feature type="chain" id="PRO_5032606981" evidence="5">
    <location>
        <begin position="20"/>
        <end position="418"/>
    </location>
</feature>
<dbReference type="PANTHER" id="PTHR45586:SF1">
    <property type="entry name" value="LIPOPOLYSACCHARIDE ASSEMBLY PROTEIN B"/>
    <property type="match status" value="1"/>
</dbReference>
<evidence type="ECO:0000256" key="1">
    <source>
        <dbReference type="ARBA" id="ARBA00022737"/>
    </source>
</evidence>
<reference evidence="6 7" key="1">
    <citation type="journal article" date="2016" name="Int. J. Syst. Evol. Microbiol.">
        <title>Polaribacter haliotis sp. nov., isolated from the gut of abalone Haliotis discus hannai.</title>
        <authorList>
            <person name="Kim Y.O."/>
            <person name="Park I.S."/>
            <person name="Park S."/>
            <person name="Nam B.H."/>
            <person name="Park J.M."/>
            <person name="Kim D.G."/>
            <person name="Yoon J.H."/>
        </authorList>
    </citation>
    <scope>NUCLEOTIDE SEQUENCE [LARGE SCALE GENOMIC DNA]</scope>
    <source>
        <strain evidence="6 7">KCTC 52418</strain>
    </source>
</reference>
<dbReference type="KEGG" id="phal:H9I45_13990"/>
<dbReference type="InterPro" id="IPR019734">
    <property type="entry name" value="TPR_rpt"/>
</dbReference>
<sequence>MKKKILIILLFITILKVEAQSSTFSVVDSLFEKGRYQLALKELANMDASFSSNYKTATIYESIDNYKKTAEFLEKALEFQNDEQAKLKLAKAYQRLKKPNKSIKIYEEITSKDSLNLVLKYQLGKLYLITNNATKAKKLFKKLIKKDPTNAHYSYQLALAYAKGNDRDRMINSFIDTFEKDTTHLKAIAHLASSFQKLKEIDSTKLFVEKGLELDKNHINLNKLKINQLYREKKYKESIPLLLNLDTIDKKDTYSTSMLGRTYYNLDSLEKSKKYFKKLSILDRENYKAFTYLGHIAMKEKKYTGAQFYYRIATTRGKEKRDEEYFGLATMFYETKKPKDALINFEKAYKENTRNYRALYQLAKISDDYYKEKKIAYRHYIKYMDNFQDKDADMTNFIKRRIAEIKNDYFMRGEKLDR</sequence>
<evidence type="ECO:0000313" key="6">
    <source>
        <dbReference type="EMBL" id="QOD60440.1"/>
    </source>
</evidence>
<dbReference type="RefSeq" id="WP_088354507.1">
    <property type="nucleotide sequence ID" value="NZ_CP061813.1"/>
</dbReference>
<proteinExistence type="predicted"/>
<dbReference type="Proteomes" id="UP000516764">
    <property type="component" value="Chromosome"/>
</dbReference>
<organism evidence="6 7">
    <name type="scientific">Polaribacter haliotis</name>
    <dbReference type="NCBI Taxonomy" id="1888915"/>
    <lineage>
        <taxon>Bacteria</taxon>
        <taxon>Pseudomonadati</taxon>
        <taxon>Bacteroidota</taxon>
        <taxon>Flavobacteriia</taxon>
        <taxon>Flavobacteriales</taxon>
        <taxon>Flavobacteriaceae</taxon>
    </lineage>
</organism>
<feature type="coiled-coil region" evidence="4">
    <location>
        <begin position="63"/>
        <end position="90"/>
    </location>
</feature>
<protein>
    <submittedName>
        <fullName evidence="6">Tetratricopeptide repeat protein</fullName>
    </submittedName>
</protein>
<dbReference type="AlphaFoldDB" id="A0A7L8AEL2"/>
<evidence type="ECO:0000256" key="2">
    <source>
        <dbReference type="ARBA" id="ARBA00022803"/>
    </source>
</evidence>
<keyword evidence="2 3" id="KW-0802">TPR repeat</keyword>
<accession>A0A7L8AEL2</accession>
<dbReference type="InterPro" id="IPR011990">
    <property type="entry name" value="TPR-like_helical_dom_sf"/>
</dbReference>
<keyword evidence="5" id="KW-0732">Signal</keyword>
<name>A0A7L8AEL2_9FLAO</name>